<dbReference type="Pfam" id="PF06886">
    <property type="entry name" value="TPX2"/>
    <property type="match status" value="1"/>
</dbReference>
<evidence type="ECO:0000256" key="6">
    <source>
        <dbReference type="SAM" id="Coils"/>
    </source>
</evidence>
<feature type="region of interest" description="Disordered" evidence="7">
    <location>
        <begin position="239"/>
        <end position="339"/>
    </location>
</feature>
<protein>
    <recommendedName>
        <fullName evidence="8">TPX2 C-terminal domain-containing protein</fullName>
    </recommendedName>
</protein>
<dbReference type="InterPro" id="IPR044806">
    <property type="entry name" value="WVD2/WDL1-4"/>
</dbReference>
<dbReference type="GO" id="GO:0008017">
    <property type="term" value="F:microtubule binding"/>
    <property type="evidence" value="ECO:0007669"/>
    <property type="project" value="InterPro"/>
</dbReference>
<feature type="compositionally biased region" description="Polar residues" evidence="7">
    <location>
        <begin position="285"/>
        <end position="298"/>
    </location>
</feature>
<name>R0HMM9_9BRAS</name>
<dbReference type="Proteomes" id="UP000029121">
    <property type="component" value="Unassembled WGS sequence"/>
</dbReference>
<keyword evidence="5" id="KW-0206">Cytoskeleton</keyword>
<evidence type="ECO:0000256" key="7">
    <source>
        <dbReference type="SAM" id="MobiDB-lite"/>
    </source>
</evidence>
<sequence>RERERRRETTLLWIKKIFISVLSAKILTGHRREETERWWCTRILPPSSLQDFGMVREVEVLMDRNADVLTARVHVAPKIAADEPEEDFEVKECTEEKTLFENAPNVGSAQRIGAQKSPKTLHGNAKASKQDASLLAVRKPLQPEIKKHIDDDDNCSIASSVATSMRMGKSVTYGTAPTFKSAQRAEKRREYYQKLEEKNQALEAERNELEQRQKEEQEAALKQLRKNLKFKAKPVPNFYYEAPPAKPELKKLPLTRPKSPKLNLSRRKSFSDAISSSSREEIPKTVSNRNRHSTGTVQNKDDHKNKNANAALDSPRLRSGKGKAGLKPVNECAEEACEA</sequence>
<dbReference type="PANTHER" id="PTHR46372">
    <property type="entry name" value="PROTEIN WVD2-LIKE 3"/>
    <property type="match status" value="1"/>
</dbReference>
<evidence type="ECO:0000256" key="4">
    <source>
        <dbReference type="ARBA" id="ARBA00022701"/>
    </source>
</evidence>
<dbReference type="GO" id="GO:0000226">
    <property type="term" value="P:microtubule cytoskeleton organization"/>
    <property type="evidence" value="ECO:0007669"/>
    <property type="project" value="InterPro"/>
</dbReference>
<accession>R0HMM9</accession>
<dbReference type="OrthoDB" id="1925970at2759"/>
<evidence type="ECO:0000313" key="9">
    <source>
        <dbReference type="EMBL" id="EOA30974.1"/>
    </source>
</evidence>
<keyword evidence="10" id="KW-1185">Reference proteome</keyword>
<reference evidence="10" key="1">
    <citation type="journal article" date="2013" name="Nat. Genet.">
        <title>The Capsella rubella genome and the genomic consequences of rapid mating system evolution.</title>
        <authorList>
            <person name="Slotte T."/>
            <person name="Hazzouri K.M."/>
            <person name="Agren J.A."/>
            <person name="Koenig D."/>
            <person name="Maumus F."/>
            <person name="Guo Y.L."/>
            <person name="Steige K."/>
            <person name="Platts A.E."/>
            <person name="Escobar J.S."/>
            <person name="Newman L.K."/>
            <person name="Wang W."/>
            <person name="Mandakova T."/>
            <person name="Vello E."/>
            <person name="Smith L.M."/>
            <person name="Henz S.R."/>
            <person name="Steffen J."/>
            <person name="Takuno S."/>
            <person name="Brandvain Y."/>
            <person name="Coop G."/>
            <person name="Andolfatto P."/>
            <person name="Hu T.T."/>
            <person name="Blanchette M."/>
            <person name="Clark R.M."/>
            <person name="Quesneville H."/>
            <person name="Nordborg M."/>
            <person name="Gaut B.S."/>
            <person name="Lysak M.A."/>
            <person name="Jenkins J."/>
            <person name="Grimwood J."/>
            <person name="Chapman J."/>
            <person name="Prochnik S."/>
            <person name="Shu S."/>
            <person name="Rokhsar D."/>
            <person name="Schmutz J."/>
            <person name="Weigel D."/>
            <person name="Wright S.I."/>
        </authorList>
    </citation>
    <scope>NUCLEOTIDE SEQUENCE [LARGE SCALE GENOMIC DNA]</scope>
    <source>
        <strain evidence="10">cv. Monte Gargano</strain>
    </source>
</reference>
<dbReference type="AlphaFoldDB" id="R0HMM9"/>
<comment type="similarity">
    <text evidence="2">Belongs to the TPX2 family.</text>
</comment>
<feature type="non-terminal residue" evidence="9">
    <location>
        <position position="1"/>
    </location>
</feature>
<feature type="domain" description="TPX2 C-terminal" evidence="8">
    <location>
        <begin position="178"/>
        <end position="247"/>
    </location>
</feature>
<dbReference type="EMBL" id="KB870807">
    <property type="protein sequence ID" value="EOA30974.1"/>
    <property type="molecule type" value="Genomic_DNA"/>
</dbReference>
<organism evidence="9 10">
    <name type="scientific">Capsella rubella</name>
    <dbReference type="NCBI Taxonomy" id="81985"/>
    <lineage>
        <taxon>Eukaryota</taxon>
        <taxon>Viridiplantae</taxon>
        <taxon>Streptophyta</taxon>
        <taxon>Embryophyta</taxon>
        <taxon>Tracheophyta</taxon>
        <taxon>Spermatophyta</taxon>
        <taxon>Magnoliopsida</taxon>
        <taxon>eudicotyledons</taxon>
        <taxon>Gunneridae</taxon>
        <taxon>Pentapetalae</taxon>
        <taxon>rosids</taxon>
        <taxon>malvids</taxon>
        <taxon>Brassicales</taxon>
        <taxon>Brassicaceae</taxon>
        <taxon>Camelineae</taxon>
        <taxon>Capsella</taxon>
    </lineage>
</organism>
<keyword evidence="4" id="KW-0493">Microtubule</keyword>
<dbReference type="eggNOG" id="ENOG502RERJ">
    <property type="taxonomic scope" value="Eukaryota"/>
</dbReference>
<proteinExistence type="inferred from homology"/>
<dbReference type="STRING" id="81985.R0HMM9"/>
<evidence type="ECO:0000256" key="5">
    <source>
        <dbReference type="ARBA" id="ARBA00023212"/>
    </source>
</evidence>
<keyword evidence="3" id="KW-0963">Cytoplasm</keyword>
<dbReference type="InterPro" id="IPR027329">
    <property type="entry name" value="TPX2_C"/>
</dbReference>
<comment type="subcellular location">
    <subcellularLocation>
        <location evidence="1">Cytoplasm</location>
        <location evidence="1">Cytoskeleton</location>
    </subcellularLocation>
</comment>
<dbReference type="GO" id="GO:0005874">
    <property type="term" value="C:microtubule"/>
    <property type="evidence" value="ECO:0007669"/>
    <property type="project" value="UniProtKB-KW"/>
</dbReference>
<keyword evidence="6" id="KW-0175">Coiled coil</keyword>
<evidence type="ECO:0000313" key="10">
    <source>
        <dbReference type="Proteomes" id="UP000029121"/>
    </source>
</evidence>
<evidence type="ECO:0000259" key="8">
    <source>
        <dbReference type="Pfam" id="PF06886"/>
    </source>
</evidence>
<feature type="coiled-coil region" evidence="6">
    <location>
        <begin position="185"/>
        <end position="227"/>
    </location>
</feature>
<gene>
    <name evidence="9" type="ORF">CARUB_v10014119mg</name>
</gene>
<dbReference type="PANTHER" id="PTHR46372:SF6">
    <property type="entry name" value="PROTEIN WVD2-LIKE 1"/>
    <property type="match status" value="1"/>
</dbReference>
<evidence type="ECO:0000256" key="1">
    <source>
        <dbReference type="ARBA" id="ARBA00004245"/>
    </source>
</evidence>
<evidence type="ECO:0000256" key="2">
    <source>
        <dbReference type="ARBA" id="ARBA00005885"/>
    </source>
</evidence>
<evidence type="ECO:0000256" key="3">
    <source>
        <dbReference type="ARBA" id="ARBA00022490"/>
    </source>
</evidence>
<feature type="region of interest" description="Disordered" evidence="7">
    <location>
        <begin position="109"/>
        <end position="130"/>
    </location>
</feature>